<sequence>MMVWNKPGEKDVVPCLVTALTMHNPGRLSGHGARLLDFHKRLGFDRLIATVDRAYNGGKIEDFHMPARLAGVEFVFDYKKNTLGLQGWYEDLILVDGNWYVNWMPETLINATTEYRHIDDAISTAHGSLTESSRRAKHTPKQTKEDQDHRIVLEQGKPQRARLRDLIADRENYRMKEHGQVDVDGAQRFRYPNPAKSAVTPTPNEKNRASITIPMLVPETDVPSKLAKLRPSGSSEKAQPLKNLQKFPYMSQIHADYKGMRNLVEASNRLLKNGTKFNIADPDFRSGRGYAHTYLAVALAIVADNVHRIKSFFEAEARRTTRVVAPKIRTRRRKDPNGNPLPRRQPTVNGPPLQ</sequence>
<name>A0A4Y9QRD3_9MICO</name>
<feature type="region of interest" description="Disordered" evidence="1">
    <location>
        <begin position="126"/>
        <end position="148"/>
    </location>
</feature>
<proteinExistence type="predicted"/>
<dbReference type="EMBL" id="SPQZ01000009">
    <property type="protein sequence ID" value="TFV94850.1"/>
    <property type="molecule type" value="Genomic_DNA"/>
</dbReference>
<dbReference type="AlphaFoldDB" id="A0A4Y9QRD3"/>
<comment type="caution">
    <text evidence="2">The sequence shown here is derived from an EMBL/GenBank/DDBJ whole genome shotgun (WGS) entry which is preliminary data.</text>
</comment>
<evidence type="ECO:0000313" key="2">
    <source>
        <dbReference type="EMBL" id="TFV94850.1"/>
    </source>
</evidence>
<evidence type="ECO:0000313" key="3">
    <source>
        <dbReference type="Proteomes" id="UP000298127"/>
    </source>
</evidence>
<keyword evidence="3" id="KW-1185">Reference proteome</keyword>
<protein>
    <submittedName>
        <fullName evidence="2">Uncharacterized protein</fullName>
    </submittedName>
</protein>
<feature type="region of interest" description="Disordered" evidence="1">
    <location>
        <begin position="328"/>
        <end position="354"/>
    </location>
</feature>
<dbReference type="RefSeq" id="WP_135121660.1">
    <property type="nucleotide sequence ID" value="NZ_SPQZ01000009.1"/>
</dbReference>
<dbReference type="Proteomes" id="UP000298127">
    <property type="component" value="Unassembled WGS sequence"/>
</dbReference>
<evidence type="ECO:0000256" key="1">
    <source>
        <dbReference type="SAM" id="MobiDB-lite"/>
    </source>
</evidence>
<gene>
    <name evidence="2" type="ORF">E4M00_16980</name>
</gene>
<organism evidence="2 3">
    <name type="scientific">Orlajensenia leifsoniae</name>
    <dbReference type="NCBI Taxonomy" id="2561933"/>
    <lineage>
        <taxon>Bacteria</taxon>
        <taxon>Bacillati</taxon>
        <taxon>Actinomycetota</taxon>
        <taxon>Actinomycetes</taxon>
        <taxon>Micrococcales</taxon>
        <taxon>Microbacteriaceae</taxon>
        <taxon>Orlajensenia</taxon>
    </lineage>
</organism>
<reference evidence="2 3" key="1">
    <citation type="journal article" date="2018" name="J. Microbiol.">
        <title>Leifsonia flava sp. nov., a novel actinobacterium isolated from the rhizosphere of Aquilegia viridiflora.</title>
        <authorList>
            <person name="Cai Y."/>
            <person name="Tao W.Z."/>
            <person name="Ma Y.J."/>
            <person name="Cheng J."/>
            <person name="Zhang M.Y."/>
            <person name="Zhang Y.X."/>
        </authorList>
    </citation>
    <scope>NUCLEOTIDE SEQUENCE [LARGE SCALE GENOMIC DNA]</scope>
    <source>
        <strain evidence="2 3">SYP-B2174</strain>
    </source>
</reference>
<accession>A0A4Y9QRD3</accession>